<feature type="non-terminal residue" evidence="1">
    <location>
        <position position="160"/>
    </location>
</feature>
<sequence length="160" mass="17488">APAGIHQVVLYNGSLFFGADTRYRVKLRATQRRMPYGVLRDQAQLRRLIAALSVFCSARGGGLAVLELTGLPLGREDQQTLAAPLSRCLADLPSLQRLHLAGCNLHDRGLAVLLPQFMPGSNSSGLPKLSHLSLARNGLRDTRLLARLLQARASAHHRRQ</sequence>
<feature type="non-terminal residue" evidence="1">
    <location>
        <position position="1"/>
    </location>
</feature>
<reference evidence="1" key="1">
    <citation type="submission" date="2021-02" db="EMBL/GenBank/DDBJ databases">
        <authorList>
            <person name="Dougan E. K."/>
            <person name="Rhodes N."/>
            <person name="Thang M."/>
            <person name="Chan C."/>
        </authorList>
    </citation>
    <scope>NUCLEOTIDE SEQUENCE</scope>
</reference>
<comment type="caution">
    <text evidence="1">The sequence shown here is derived from an EMBL/GenBank/DDBJ whole genome shotgun (WGS) entry which is preliminary data.</text>
</comment>
<accession>A0A813EJ42</accession>
<protein>
    <submittedName>
        <fullName evidence="1">Uncharacterized protein</fullName>
    </submittedName>
</protein>
<keyword evidence="2" id="KW-1185">Reference proteome</keyword>
<organism evidence="1 2">
    <name type="scientific">Polarella glacialis</name>
    <name type="common">Dinoflagellate</name>
    <dbReference type="NCBI Taxonomy" id="89957"/>
    <lineage>
        <taxon>Eukaryota</taxon>
        <taxon>Sar</taxon>
        <taxon>Alveolata</taxon>
        <taxon>Dinophyceae</taxon>
        <taxon>Suessiales</taxon>
        <taxon>Suessiaceae</taxon>
        <taxon>Polarella</taxon>
    </lineage>
</organism>
<dbReference type="AlphaFoldDB" id="A0A813EJ42"/>
<proteinExistence type="predicted"/>
<name>A0A813EJ42_POLGL</name>
<evidence type="ECO:0000313" key="1">
    <source>
        <dbReference type="EMBL" id="CAE8602130.1"/>
    </source>
</evidence>
<dbReference type="OrthoDB" id="440558at2759"/>
<dbReference type="Gene3D" id="3.80.10.10">
    <property type="entry name" value="Ribonuclease Inhibitor"/>
    <property type="match status" value="1"/>
</dbReference>
<dbReference type="InterPro" id="IPR032675">
    <property type="entry name" value="LRR_dom_sf"/>
</dbReference>
<gene>
    <name evidence="1" type="ORF">PGLA1383_LOCUS20388</name>
</gene>
<dbReference type="EMBL" id="CAJNNV010013881">
    <property type="protein sequence ID" value="CAE8602130.1"/>
    <property type="molecule type" value="Genomic_DNA"/>
</dbReference>
<dbReference type="Proteomes" id="UP000654075">
    <property type="component" value="Unassembled WGS sequence"/>
</dbReference>
<evidence type="ECO:0000313" key="2">
    <source>
        <dbReference type="Proteomes" id="UP000654075"/>
    </source>
</evidence>
<dbReference type="SUPFAM" id="SSF52047">
    <property type="entry name" value="RNI-like"/>
    <property type="match status" value="1"/>
</dbReference>